<gene>
    <name evidence="9" type="primary">lspA</name>
    <name evidence="12" type="ORF">IV41_GL000667</name>
</gene>
<keyword evidence="4 9" id="KW-0812">Transmembrane</keyword>
<dbReference type="PRINTS" id="PR00781">
    <property type="entry name" value="LIPOSIGPTASE"/>
</dbReference>
<accession>A0A0R2H757</accession>
<dbReference type="UniPathway" id="UPA00665"/>
<feature type="transmembrane region" description="Helical" evidence="9">
    <location>
        <begin position="63"/>
        <end position="81"/>
    </location>
</feature>
<feature type="transmembrane region" description="Helical" evidence="9">
    <location>
        <begin position="125"/>
        <end position="146"/>
    </location>
</feature>
<dbReference type="eggNOG" id="COG0597">
    <property type="taxonomic scope" value="Bacteria"/>
</dbReference>
<feature type="active site" evidence="9">
    <location>
        <position position="115"/>
    </location>
</feature>
<keyword evidence="2 9" id="KW-1003">Cell membrane</keyword>
<dbReference type="InterPro" id="IPR001872">
    <property type="entry name" value="Peptidase_A8"/>
</dbReference>
<evidence type="ECO:0000256" key="9">
    <source>
        <dbReference type="HAMAP-Rule" id="MF_00161"/>
    </source>
</evidence>
<comment type="catalytic activity">
    <reaction evidence="9 10">
        <text>Release of signal peptides from bacterial membrane prolipoproteins. Hydrolyzes -Xaa-Yaa-Zaa-|-(S,diacylglyceryl)Cys-, in which Xaa is hydrophobic (preferably Leu), and Yaa (Ala or Ser) and Zaa (Gly or Ala) have small, neutral side chains.</text>
        <dbReference type="EC" id="3.4.23.36"/>
    </reaction>
</comment>
<dbReference type="GO" id="GO:0004190">
    <property type="term" value="F:aspartic-type endopeptidase activity"/>
    <property type="evidence" value="ECO:0007669"/>
    <property type="project" value="UniProtKB-UniRule"/>
</dbReference>
<dbReference type="PANTHER" id="PTHR33695">
    <property type="entry name" value="LIPOPROTEIN SIGNAL PEPTIDASE"/>
    <property type="match status" value="1"/>
</dbReference>
<dbReference type="NCBIfam" id="TIGR00077">
    <property type="entry name" value="lspA"/>
    <property type="match status" value="1"/>
</dbReference>
<name>A0A0R2H757_9LACO</name>
<evidence type="ECO:0000256" key="2">
    <source>
        <dbReference type="ARBA" id="ARBA00022475"/>
    </source>
</evidence>
<comment type="function">
    <text evidence="9 10">This protein specifically catalyzes the removal of signal peptides from prolipoproteins.</text>
</comment>
<protein>
    <recommendedName>
        <fullName evidence="9">Lipoprotein signal peptidase</fullName>
        <ecNumber evidence="9">3.4.23.36</ecNumber>
    </recommendedName>
    <alternativeName>
        <fullName evidence="9">Prolipoprotein signal peptidase</fullName>
    </alternativeName>
    <alternativeName>
        <fullName evidence="9">Signal peptidase II</fullName>
        <shortName evidence="9">SPase II</shortName>
    </alternativeName>
</protein>
<keyword evidence="8 9" id="KW-0472">Membrane</keyword>
<feature type="active site" evidence="9">
    <location>
        <position position="131"/>
    </location>
</feature>
<dbReference type="STRING" id="1203076.GCA_000312405_00592"/>
<organism evidence="12 13">
    <name type="scientific">Limosilactobacillus ingluviei</name>
    <dbReference type="NCBI Taxonomy" id="148604"/>
    <lineage>
        <taxon>Bacteria</taxon>
        <taxon>Bacillati</taxon>
        <taxon>Bacillota</taxon>
        <taxon>Bacilli</taxon>
        <taxon>Lactobacillales</taxon>
        <taxon>Lactobacillaceae</taxon>
        <taxon>Limosilactobacillus</taxon>
    </lineage>
</organism>
<evidence type="ECO:0000256" key="8">
    <source>
        <dbReference type="ARBA" id="ARBA00023136"/>
    </source>
</evidence>
<evidence type="ECO:0000256" key="5">
    <source>
        <dbReference type="ARBA" id="ARBA00022750"/>
    </source>
</evidence>
<evidence type="ECO:0000313" key="13">
    <source>
        <dbReference type="Proteomes" id="UP000051639"/>
    </source>
</evidence>
<keyword evidence="3 9" id="KW-0645">Protease</keyword>
<dbReference type="EMBL" id="JQBA01000002">
    <property type="protein sequence ID" value="KRN45453.1"/>
    <property type="molecule type" value="Genomic_DNA"/>
</dbReference>
<comment type="caution">
    <text evidence="12">The sequence shown here is derived from an EMBL/GenBank/DDBJ whole genome shotgun (WGS) entry which is preliminary data.</text>
</comment>
<dbReference type="Pfam" id="PF01252">
    <property type="entry name" value="Peptidase_A8"/>
    <property type="match status" value="1"/>
</dbReference>
<dbReference type="GO" id="GO:0005886">
    <property type="term" value="C:plasma membrane"/>
    <property type="evidence" value="ECO:0007669"/>
    <property type="project" value="UniProtKB-SubCell"/>
</dbReference>
<keyword evidence="6 9" id="KW-0378">Hydrolase</keyword>
<proteinExistence type="inferred from homology"/>
<keyword evidence="5 9" id="KW-0064">Aspartyl protease</keyword>
<feature type="transmembrane region" description="Helical" evidence="9">
    <location>
        <begin position="88"/>
        <end position="105"/>
    </location>
</feature>
<comment type="similarity">
    <text evidence="1 9 11">Belongs to the peptidase A8 family.</text>
</comment>
<dbReference type="EC" id="3.4.23.36" evidence="9"/>
<dbReference type="PROSITE" id="PS00855">
    <property type="entry name" value="SPASE_II"/>
    <property type="match status" value="1"/>
</dbReference>
<comment type="pathway">
    <text evidence="9">Protein modification; lipoprotein biosynthesis (signal peptide cleavage).</text>
</comment>
<evidence type="ECO:0000256" key="1">
    <source>
        <dbReference type="ARBA" id="ARBA00006139"/>
    </source>
</evidence>
<dbReference type="Proteomes" id="UP000051639">
    <property type="component" value="Unassembled WGS sequence"/>
</dbReference>
<evidence type="ECO:0000256" key="10">
    <source>
        <dbReference type="RuleBase" id="RU000594"/>
    </source>
</evidence>
<comment type="subcellular location">
    <subcellularLocation>
        <location evidence="9">Cell membrane</location>
        <topology evidence="9">Multi-pass membrane protein</topology>
    </subcellularLocation>
</comment>
<dbReference type="PANTHER" id="PTHR33695:SF1">
    <property type="entry name" value="LIPOPROTEIN SIGNAL PEPTIDASE"/>
    <property type="match status" value="1"/>
</dbReference>
<evidence type="ECO:0000256" key="6">
    <source>
        <dbReference type="ARBA" id="ARBA00022801"/>
    </source>
</evidence>
<keyword evidence="7 9" id="KW-1133">Transmembrane helix</keyword>
<sequence>MIMAWLRQLLLLIGLVGSDQLVKWATQTWLPLGRVKTIIPGVVALTNLHNDGAAWSILAGQQVFFIGLTLVAVVLLGYLLWRYWQQGWLRLSLTLILAGAVGNLIDRLAHGYVVDMFELQFINFPVFNVADICLTLGVGLMIYLVLTEKDEE</sequence>
<dbReference type="GO" id="GO:0006508">
    <property type="term" value="P:proteolysis"/>
    <property type="evidence" value="ECO:0007669"/>
    <property type="project" value="UniProtKB-KW"/>
</dbReference>
<reference evidence="12 13" key="1">
    <citation type="journal article" date="2015" name="Genome Announc.">
        <title>Expanding the biotechnology potential of lactobacilli through comparative genomics of 213 strains and associated genera.</title>
        <authorList>
            <person name="Sun Z."/>
            <person name="Harris H.M."/>
            <person name="McCann A."/>
            <person name="Guo C."/>
            <person name="Argimon S."/>
            <person name="Zhang W."/>
            <person name="Yang X."/>
            <person name="Jeffery I.B."/>
            <person name="Cooney J.C."/>
            <person name="Kagawa T.F."/>
            <person name="Liu W."/>
            <person name="Song Y."/>
            <person name="Salvetti E."/>
            <person name="Wrobel A."/>
            <person name="Rasinkangas P."/>
            <person name="Parkhill J."/>
            <person name="Rea M.C."/>
            <person name="O'Sullivan O."/>
            <person name="Ritari J."/>
            <person name="Douillard F.P."/>
            <person name="Paul Ross R."/>
            <person name="Yang R."/>
            <person name="Briner A.E."/>
            <person name="Felis G.E."/>
            <person name="de Vos W.M."/>
            <person name="Barrangou R."/>
            <person name="Klaenhammer T.R."/>
            <person name="Caufield P.W."/>
            <person name="Cui Y."/>
            <person name="Zhang H."/>
            <person name="O'Toole P.W."/>
        </authorList>
    </citation>
    <scope>NUCLEOTIDE SEQUENCE [LARGE SCALE GENOMIC DNA]</scope>
    <source>
        <strain evidence="12 13">DSM 14792</strain>
    </source>
</reference>
<dbReference type="HAMAP" id="MF_00161">
    <property type="entry name" value="LspA"/>
    <property type="match status" value="1"/>
</dbReference>
<keyword evidence="13" id="KW-1185">Reference proteome</keyword>
<dbReference type="AlphaFoldDB" id="A0A0R2H757"/>
<evidence type="ECO:0000256" key="3">
    <source>
        <dbReference type="ARBA" id="ARBA00022670"/>
    </source>
</evidence>
<evidence type="ECO:0000256" key="7">
    <source>
        <dbReference type="ARBA" id="ARBA00022989"/>
    </source>
</evidence>
<evidence type="ECO:0000256" key="11">
    <source>
        <dbReference type="RuleBase" id="RU004181"/>
    </source>
</evidence>
<dbReference type="PATRIC" id="fig|148604.4.peg.673"/>
<comment type="caution">
    <text evidence="9">Lacks conserved residue(s) required for the propagation of feature annotation.</text>
</comment>
<evidence type="ECO:0000256" key="4">
    <source>
        <dbReference type="ARBA" id="ARBA00022692"/>
    </source>
</evidence>
<evidence type="ECO:0000313" key="12">
    <source>
        <dbReference type="EMBL" id="KRN45453.1"/>
    </source>
</evidence>